<dbReference type="Gene3D" id="3.90.1200.10">
    <property type="match status" value="1"/>
</dbReference>
<dbReference type="SUPFAM" id="SSF56112">
    <property type="entry name" value="Protein kinase-like (PK-like)"/>
    <property type="match status" value="1"/>
</dbReference>
<evidence type="ECO:0000259" key="2">
    <source>
        <dbReference type="Pfam" id="PF01636"/>
    </source>
</evidence>
<dbReference type="EMBL" id="ML987201">
    <property type="protein sequence ID" value="KAF2245067.1"/>
    <property type="molecule type" value="Genomic_DNA"/>
</dbReference>
<feature type="compositionally biased region" description="Basic and acidic residues" evidence="1">
    <location>
        <begin position="133"/>
        <end position="142"/>
    </location>
</feature>
<dbReference type="RefSeq" id="XP_033680071.1">
    <property type="nucleotide sequence ID" value="XM_033826050.1"/>
</dbReference>
<dbReference type="AlphaFoldDB" id="A0A6A6I455"/>
<dbReference type="Pfam" id="PF01636">
    <property type="entry name" value="APH"/>
    <property type="match status" value="1"/>
</dbReference>
<feature type="domain" description="Aminoglycoside phosphotransferase" evidence="2">
    <location>
        <begin position="193"/>
        <end position="248"/>
    </location>
</feature>
<protein>
    <recommendedName>
        <fullName evidence="2">Aminoglycoside phosphotransferase domain-containing protein</fullName>
    </recommendedName>
</protein>
<evidence type="ECO:0000313" key="4">
    <source>
        <dbReference type="Proteomes" id="UP000800094"/>
    </source>
</evidence>
<accession>A0A6A6I455</accession>
<dbReference type="GeneID" id="54579380"/>
<evidence type="ECO:0000313" key="3">
    <source>
        <dbReference type="EMBL" id="KAF2245067.1"/>
    </source>
</evidence>
<sequence length="313" mass="35921">MMKPAIGRLASSKAFESEYDYIRRMEAQSDIGFFKTNDMTYEYTSETFTKTSRLPVHTQRPDGSPFVWYRSWNHERITNEAKALELVSRETDIPVPQLLGHGTYPDGRRYLKTKFMEGPRLDTFPSRSCSKPEGQKHTDDTPCKDCSDQAYRNALEFISGTVLPQLATMKSQYRGIDGFVMPPSWPSPDVQAPWIGKECWKTLPLKLPEYVFQHGDIAAHNIIMDPRTLGVKALIDFEYAGFYPPGMENWPGTLCPDAYNRRSKSIAHLIKQFLATEYVECYDKWSDKKGLHELIKLGELPPPDQMRQDGTED</sequence>
<dbReference type="InterPro" id="IPR051678">
    <property type="entry name" value="AGP_Transferase"/>
</dbReference>
<proteinExistence type="predicted"/>
<dbReference type="InterPro" id="IPR002575">
    <property type="entry name" value="Aminoglycoside_PTrfase"/>
</dbReference>
<evidence type="ECO:0000256" key="1">
    <source>
        <dbReference type="SAM" id="MobiDB-lite"/>
    </source>
</evidence>
<dbReference type="PANTHER" id="PTHR21310:SF15">
    <property type="entry name" value="AMINOGLYCOSIDE PHOSPHOTRANSFERASE DOMAIN-CONTAINING PROTEIN"/>
    <property type="match status" value="1"/>
</dbReference>
<keyword evidence="4" id="KW-1185">Reference proteome</keyword>
<reference evidence="3" key="1">
    <citation type="journal article" date="2020" name="Stud. Mycol.">
        <title>101 Dothideomycetes genomes: a test case for predicting lifestyles and emergence of pathogens.</title>
        <authorList>
            <person name="Haridas S."/>
            <person name="Albert R."/>
            <person name="Binder M."/>
            <person name="Bloem J."/>
            <person name="Labutti K."/>
            <person name="Salamov A."/>
            <person name="Andreopoulos B."/>
            <person name="Baker S."/>
            <person name="Barry K."/>
            <person name="Bills G."/>
            <person name="Bluhm B."/>
            <person name="Cannon C."/>
            <person name="Castanera R."/>
            <person name="Culley D."/>
            <person name="Daum C."/>
            <person name="Ezra D."/>
            <person name="Gonzalez J."/>
            <person name="Henrissat B."/>
            <person name="Kuo A."/>
            <person name="Liang C."/>
            <person name="Lipzen A."/>
            <person name="Lutzoni F."/>
            <person name="Magnuson J."/>
            <person name="Mondo S."/>
            <person name="Nolan M."/>
            <person name="Ohm R."/>
            <person name="Pangilinan J."/>
            <person name="Park H.-J."/>
            <person name="Ramirez L."/>
            <person name="Alfaro M."/>
            <person name="Sun H."/>
            <person name="Tritt A."/>
            <person name="Yoshinaga Y."/>
            <person name="Zwiers L.-H."/>
            <person name="Turgeon B."/>
            <person name="Goodwin S."/>
            <person name="Spatafora J."/>
            <person name="Crous P."/>
            <person name="Grigoriev I."/>
        </authorList>
    </citation>
    <scope>NUCLEOTIDE SEQUENCE</scope>
    <source>
        <strain evidence="3">CBS 122368</strain>
    </source>
</reference>
<name>A0A6A6I455_9PLEO</name>
<dbReference type="OrthoDB" id="2906425at2759"/>
<dbReference type="InterPro" id="IPR011009">
    <property type="entry name" value="Kinase-like_dom_sf"/>
</dbReference>
<organism evidence="3 4">
    <name type="scientific">Trematosphaeria pertusa</name>
    <dbReference type="NCBI Taxonomy" id="390896"/>
    <lineage>
        <taxon>Eukaryota</taxon>
        <taxon>Fungi</taxon>
        <taxon>Dikarya</taxon>
        <taxon>Ascomycota</taxon>
        <taxon>Pezizomycotina</taxon>
        <taxon>Dothideomycetes</taxon>
        <taxon>Pleosporomycetidae</taxon>
        <taxon>Pleosporales</taxon>
        <taxon>Massarineae</taxon>
        <taxon>Trematosphaeriaceae</taxon>
        <taxon>Trematosphaeria</taxon>
    </lineage>
</organism>
<dbReference type="PANTHER" id="PTHR21310">
    <property type="entry name" value="AMINOGLYCOSIDE PHOSPHOTRANSFERASE-RELATED-RELATED"/>
    <property type="match status" value="1"/>
</dbReference>
<gene>
    <name evidence="3" type="ORF">BU26DRAFT_490177</name>
</gene>
<feature type="region of interest" description="Disordered" evidence="1">
    <location>
        <begin position="122"/>
        <end position="142"/>
    </location>
</feature>
<dbReference type="Proteomes" id="UP000800094">
    <property type="component" value="Unassembled WGS sequence"/>
</dbReference>